<protein>
    <submittedName>
        <fullName evidence="3">Winged helix-turn-helix transcriptional regulator</fullName>
    </submittedName>
</protein>
<dbReference type="Pfam" id="PF12802">
    <property type="entry name" value="MarR_2"/>
    <property type="match status" value="1"/>
</dbReference>
<evidence type="ECO:0000256" key="1">
    <source>
        <dbReference type="SAM" id="MobiDB-lite"/>
    </source>
</evidence>
<dbReference type="Gene3D" id="1.10.10.10">
    <property type="entry name" value="Winged helix-like DNA-binding domain superfamily/Winged helix DNA-binding domain"/>
    <property type="match status" value="1"/>
</dbReference>
<accession>A0A8A1UUU5</accession>
<dbReference type="GO" id="GO:0006950">
    <property type="term" value="P:response to stress"/>
    <property type="evidence" value="ECO:0007669"/>
    <property type="project" value="TreeGrafter"/>
</dbReference>
<gene>
    <name evidence="3" type="ORF">SRIM_031495</name>
</gene>
<sequence>MDPVTDPATDLVVPPPPRRNLPQLLGDARRWFEEALLAAMNAAGGPPVTSTQVQLFAVLDAEGTTVATLARRMGVARQTAHQAVHGLVAAGLLEQIPDPASARQRLIRRTAKGESAHRRAECFLQGLERQLAERIGHEAVNTLRKTLETPWGPPPVP</sequence>
<dbReference type="PANTHER" id="PTHR33164">
    <property type="entry name" value="TRANSCRIPTIONAL REGULATOR, MARR FAMILY"/>
    <property type="match status" value="1"/>
</dbReference>
<dbReference type="SMART" id="SM00347">
    <property type="entry name" value="HTH_MARR"/>
    <property type="match status" value="1"/>
</dbReference>
<dbReference type="InterPro" id="IPR039422">
    <property type="entry name" value="MarR/SlyA-like"/>
</dbReference>
<feature type="region of interest" description="Disordered" evidence="1">
    <location>
        <begin position="1"/>
        <end position="21"/>
    </location>
</feature>
<evidence type="ECO:0000313" key="3">
    <source>
        <dbReference type="EMBL" id="QST84097.1"/>
    </source>
</evidence>
<dbReference type="EMBL" id="CP048261">
    <property type="protein sequence ID" value="QST84097.1"/>
    <property type="molecule type" value="Genomic_DNA"/>
</dbReference>
<reference evidence="3" key="1">
    <citation type="submission" date="2012-12" db="EMBL/GenBank/DDBJ databases">
        <authorList>
            <person name="Pethick F.E."/>
            <person name="MacFadyen A.C."/>
            <person name="Tang Z."/>
            <person name="Sangal V."/>
            <person name="Tze-Tze L."/>
            <person name="Chu J."/>
            <person name="Guo M."/>
            <person name="Kirby R."/>
            <person name="Hoskisson P.A."/>
            <person name="Herron P.R."/>
            <person name="Hunter I.S."/>
        </authorList>
    </citation>
    <scope>NUCLEOTIDE SEQUENCE</scope>
    <source>
        <strain evidence="3">ATCC 10970</strain>
    </source>
</reference>
<feature type="domain" description="HTH marR-type" evidence="2">
    <location>
        <begin position="41"/>
        <end position="140"/>
    </location>
</feature>
<dbReference type="SUPFAM" id="SSF46785">
    <property type="entry name" value="Winged helix' DNA-binding domain"/>
    <property type="match status" value="1"/>
</dbReference>
<dbReference type="InterPro" id="IPR000835">
    <property type="entry name" value="HTH_MarR-typ"/>
</dbReference>
<dbReference type="InterPro" id="IPR036388">
    <property type="entry name" value="WH-like_DNA-bd_sf"/>
</dbReference>
<dbReference type="GO" id="GO:0003700">
    <property type="term" value="F:DNA-binding transcription factor activity"/>
    <property type="evidence" value="ECO:0007669"/>
    <property type="project" value="InterPro"/>
</dbReference>
<evidence type="ECO:0000313" key="4">
    <source>
        <dbReference type="Proteomes" id="UP000011074"/>
    </source>
</evidence>
<evidence type="ECO:0000259" key="2">
    <source>
        <dbReference type="SMART" id="SM00347"/>
    </source>
</evidence>
<name>A0A8A1UUU5_STRR1</name>
<dbReference type="GeneID" id="66858599"/>
<dbReference type="InterPro" id="IPR036390">
    <property type="entry name" value="WH_DNA-bd_sf"/>
</dbReference>
<organism evidence="3 4">
    <name type="scientific">Streptomyces rimosus subsp. rimosus (strain ATCC 10970 / DSM 40260 / JCM 4667 / NRRL 2234)</name>
    <dbReference type="NCBI Taxonomy" id="1265868"/>
    <lineage>
        <taxon>Bacteria</taxon>
        <taxon>Bacillati</taxon>
        <taxon>Actinomycetota</taxon>
        <taxon>Actinomycetes</taxon>
        <taxon>Kitasatosporales</taxon>
        <taxon>Streptomycetaceae</taxon>
        <taxon>Streptomyces</taxon>
    </lineage>
</organism>
<dbReference type="PANTHER" id="PTHR33164:SF43">
    <property type="entry name" value="HTH-TYPE TRANSCRIPTIONAL REPRESSOR YETL"/>
    <property type="match status" value="1"/>
</dbReference>
<proteinExistence type="predicted"/>
<reference evidence="3" key="3">
    <citation type="journal article" date="2021" name="bioRxiv">
        <title>Bilateral symmetry of linear streptomycete chromosomes.</title>
        <authorList>
            <person name="Algora-Gallardo L."/>
            <person name="Schniete J.K."/>
            <person name="Mark D.R."/>
            <person name="Hunter I.S."/>
            <person name="Herron P.R."/>
        </authorList>
    </citation>
    <scope>NUCLEOTIDE SEQUENCE</scope>
    <source>
        <strain evidence="3">ATCC 10970</strain>
    </source>
</reference>
<dbReference type="RefSeq" id="WP_043979495.1">
    <property type="nucleotide sequence ID" value="NZ_CP048261.1"/>
</dbReference>
<reference evidence="3" key="2">
    <citation type="submission" date="2020-01" db="EMBL/GenBank/DDBJ databases">
        <authorList>
            <person name="Algora L."/>
            <person name="Schniete J.K."/>
            <person name="MacFadyen A."/>
            <person name="Hoskisson P.A."/>
            <person name="Hunter I.S."/>
            <person name="Herron P.R."/>
        </authorList>
    </citation>
    <scope>NUCLEOTIDE SEQUENCE</scope>
    <source>
        <strain evidence="3">ATCC 10970</strain>
    </source>
</reference>
<dbReference type="Proteomes" id="UP000011074">
    <property type="component" value="Chromosome"/>
</dbReference>
<dbReference type="AlphaFoldDB" id="A0A8A1UUU5"/>